<accession>A0A4R6E8G8</accession>
<evidence type="ECO:0000313" key="3">
    <source>
        <dbReference type="Proteomes" id="UP000295129"/>
    </source>
</evidence>
<dbReference type="GO" id="GO:0016874">
    <property type="term" value="F:ligase activity"/>
    <property type="evidence" value="ECO:0007669"/>
    <property type="project" value="UniProtKB-KW"/>
</dbReference>
<protein>
    <submittedName>
        <fullName evidence="2">Phenylacetate-CoA ligase</fullName>
    </submittedName>
</protein>
<sequence>MSAYTLFASRLLFPLHERLKRHDTVAILRELERSQWLDTAGLQALQLERLRRLLAQAAARVPYYRELFAQAKLTAADFRSLDDLALLPVTDKALIRSQGSAWQAEGAVDAAWQQTSGSSGEPLRFLLGRHRVSFDIAAKWRAMRWWDVDIGDPEAVLWGSAIEHSAQDRLREWRDRLLRSRLIPTHDLTPARMDAILADLRRSRPRMLFGYPSALSRLAFHARARGLRMDELGIRVAFCTSEVLRPEWREAIGQVFGCGVANEYGARDAGFLARECPQGGLHLTAEEVIVEVVDEAGHRLPAGEEGDIVVTNLAGPEFPFIRYRTGDRGRLSATPCACGRGLPLLAEIGGRANDGLIASDGAWVHGSAFNHLLRDLAGLEAYRIVQERRDQVRLLLRMQGGVPAGVADALIAAFRARLGGDVAVAVDAVDEIPPMPNGKFRHIVCLVDTAQPAPPHAREEQPA</sequence>
<keyword evidence="2" id="KW-0436">Ligase</keyword>
<comment type="caution">
    <text evidence="2">The sequence shown here is derived from an EMBL/GenBank/DDBJ whole genome shotgun (WGS) entry which is preliminary data.</text>
</comment>
<evidence type="ECO:0000259" key="1">
    <source>
        <dbReference type="Pfam" id="PF00501"/>
    </source>
</evidence>
<dbReference type="EMBL" id="SNVV01000004">
    <property type="protein sequence ID" value="TDN53844.1"/>
    <property type="molecule type" value="Genomic_DNA"/>
</dbReference>
<dbReference type="RefSeq" id="WP_133589692.1">
    <property type="nucleotide sequence ID" value="NZ_SNVV01000004.1"/>
</dbReference>
<dbReference type="Gene3D" id="3.40.50.12780">
    <property type="entry name" value="N-terminal domain of ligase-like"/>
    <property type="match status" value="1"/>
</dbReference>
<name>A0A4R6E8G8_9RHOO</name>
<organism evidence="2 3">
    <name type="scientific">Azoarcus indigens</name>
    <dbReference type="NCBI Taxonomy" id="29545"/>
    <lineage>
        <taxon>Bacteria</taxon>
        <taxon>Pseudomonadati</taxon>
        <taxon>Pseudomonadota</taxon>
        <taxon>Betaproteobacteria</taxon>
        <taxon>Rhodocyclales</taxon>
        <taxon>Zoogloeaceae</taxon>
        <taxon>Azoarcus</taxon>
    </lineage>
</organism>
<dbReference type="OrthoDB" id="580775at2"/>
<dbReference type="PANTHER" id="PTHR36932">
    <property type="entry name" value="CAPSULAR POLYSACCHARIDE BIOSYNTHESIS PROTEIN"/>
    <property type="match status" value="1"/>
</dbReference>
<dbReference type="InterPro" id="IPR000873">
    <property type="entry name" value="AMP-dep_synth/lig_dom"/>
</dbReference>
<dbReference type="SUPFAM" id="SSF56801">
    <property type="entry name" value="Acetyl-CoA synthetase-like"/>
    <property type="match status" value="1"/>
</dbReference>
<gene>
    <name evidence="2" type="ORF">C7389_104198</name>
</gene>
<keyword evidence="3" id="KW-1185">Reference proteome</keyword>
<feature type="domain" description="AMP-dependent synthetase/ligase" evidence="1">
    <location>
        <begin position="189"/>
        <end position="311"/>
    </location>
</feature>
<dbReference type="InterPro" id="IPR042099">
    <property type="entry name" value="ANL_N_sf"/>
</dbReference>
<dbReference type="InterPro" id="IPR053158">
    <property type="entry name" value="CapK_Type1_Caps_Biosynth"/>
</dbReference>
<dbReference type="Pfam" id="PF00501">
    <property type="entry name" value="AMP-binding"/>
    <property type="match status" value="1"/>
</dbReference>
<reference evidence="2 3" key="1">
    <citation type="submission" date="2019-03" db="EMBL/GenBank/DDBJ databases">
        <title>Genomic Encyclopedia of Type Strains, Phase IV (KMG-IV): sequencing the most valuable type-strain genomes for metagenomic binning, comparative biology and taxonomic classification.</title>
        <authorList>
            <person name="Goeker M."/>
        </authorList>
    </citation>
    <scope>NUCLEOTIDE SEQUENCE [LARGE SCALE GENOMIC DNA]</scope>
    <source>
        <strain evidence="2 3">DSM 12121</strain>
    </source>
</reference>
<evidence type="ECO:0000313" key="2">
    <source>
        <dbReference type="EMBL" id="TDN53844.1"/>
    </source>
</evidence>
<dbReference type="AlphaFoldDB" id="A0A4R6E8G8"/>
<proteinExistence type="predicted"/>
<dbReference type="Proteomes" id="UP000295129">
    <property type="component" value="Unassembled WGS sequence"/>
</dbReference>
<dbReference type="PANTHER" id="PTHR36932:SF1">
    <property type="entry name" value="CAPSULAR POLYSACCHARIDE BIOSYNTHESIS PROTEIN"/>
    <property type="match status" value="1"/>
</dbReference>